<protein>
    <recommendedName>
        <fullName evidence="4">Serine protease</fullName>
    </recommendedName>
</protein>
<dbReference type="EMBL" id="JAVFKN010000038">
    <property type="protein sequence ID" value="MDQ5770735.1"/>
    <property type="molecule type" value="Genomic_DNA"/>
</dbReference>
<evidence type="ECO:0000313" key="2">
    <source>
        <dbReference type="EMBL" id="WML85619.1"/>
    </source>
</evidence>
<accession>A0AA51MKZ6</accession>
<dbReference type="InterPro" id="IPR009003">
    <property type="entry name" value="Peptidase_S1_PA"/>
</dbReference>
<proteinExistence type="predicted"/>
<dbReference type="Proteomes" id="UP001229862">
    <property type="component" value="Chromosome"/>
</dbReference>
<name>A0AA51MKZ6_9GAMM</name>
<dbReference type="AlphaFoldDB" id="A0AA51MKZ6"/>
<reference evidence="2 3" key="1">
    <citation type="submission" date="2023-08" db="EMBL/GenBank/DDBJ databases">
        <title>New molecular markers tilS and rpoB for phylogenetic and monitoring studies of the genus Thiothrix biodiversity.</title>
        <authorList>
            <person name="Ravin N.V."/>
            <person name="Smolyakov D."/>
            <person name="Markov N.D."/>
            <person name="Beletsky A.V."/>
            <person name="Mardanov A.V."/>
            <person name="Rudenko T.S."/>
            <person name="Grabovich M.Y."/>
        </authorList>
    </citation>
    <scope>NUCLEOTIDE SEQUENCE</scope>
    <source>
        <strain evidence="2">DNT52</strain>
        <strain evidence="1 3">H33</strain>
    </source>
</reference>
<keyword evidence="3" id="KW-1185">Reference proteome</keyword>
<dbReference type="RefSeq" id="WP_308136407.1">
    <property type="nucleotide sequence ID" value="NZ_CP133197.1"/>
</dbReference>
<dbReference type="SUPFAM" id="SSF50494">
    <property type="entry name" value="Trypsin-like serine proteases"/>
    <property type="match status" value="1"/>
</dbReference>
<dbReference type="Gene3D" id="2.40.10.10">
    <property type="entry name" value="Trypsin-like serine proteases"/>
    <property type="match status" value="1"/>
</dbReference>
<evidence type="ECO:0008006" key="4">
    <source>
        <dbReference type="Google" id="ProtNLM"/>
    </source>
</evidence>
<evidence type="ECO:0000313" key="3">
    <source>
        <dbReference type="Proteomes" id="UP001223336"/>
    </source>
</evidence>
<gene>
    <name evidence="1" type="ORF">RCC75_19560</name>
    <name evidence="2" type="ORF">RCG00_15085</name>
</gene>
<dbReference type="EMBL" id="CP133217">
    <property type="protein sequence ID" value="WML85619.1"/>
    <property type="molecule type" value="Genomic_DNA"/>
</dbReference>
<dbReference type="Proteomes" id="UP001223336">
    <property type="component" value="Unassembled WGS sequence"/>
</dbReference>
<sequence length="492" mass="54997">MDFKLIAKILPTKKDGKRAIGTGYPIGKDLVLTARHVLFPHWSDAKKIEVEWADLNYASLVTEVVFDGGEACDIAVIRCNTPPQAHVSVWMLGRKIPNFNNRWDSLGYSHLGKDEDTGSRVLVSALGEFHHPNGTHIINLTSKSDAKDKDNWKGLSGAPVFQGSTLYAVITETPEDRDECFTAVYIPHLLVDNAENAEFRQAVGIGAVEQHFREAIAHLQNFPDARKALLVEIIKVNGTVDDSAKALVSYLVTLPIPQLLKITHAAQKSTKNSDVFGELKQLVRLLLPSLYGFDRVTSIRATKGSISAEILQLPYATEMSAETLMAAVDKRAADFKLVKQDFGWDVRAGKYRLPLAPESGADDGSHAVHDMENDLYNRFCGGADVASLHLAIDEHLFKINPRKQNRSYSSPDKKKLVTSWLAREAGKEDAASFYWLFRFGDDEVENARMRQFAKELKTSYPYIVQLSLDCDVDREIEEYDLFDQLADTQKNI</sequence>
<organism evidence="2">
    <name type="scientific">Thiothrix subterranea</name>
    <dbReference type="NCBI Taxonomy" id="2735563"/>
    <lineage>
        <taxon>Bacteria</taxon>
        <taxon>Pseudomonadati</taxon>
        <taxon>Pseudomonadota</taxon>
        <taxon>Gammaproteobacteria</taxon>
        <taxon>Thiotrichales</taxon>
        <taxon>Thiotrichaceae</taxon>
        <taxon>Thiothrix</taxon>
    </lineage>
</organism>
<dbReference type="InterPro" id="IPR043504">
    <property type="entry name" value="Peptidase_S1_PA_chymotrypsin"/>
</dbReference>
<evidence type="ECO:0000313" key="1">
    <source>
        <dbReference type="EMBL" id="MDQ5770735.1"/>
    </source>
</evidence>